<comment type="similarity">
    <text evidence="5 12">In the C-terminal section; belongs to the HTP reductase family.</text>
</comment>
<dbReference type="EMBL" id="JBHTMY010000003">
    <property type="protein sequence ID" value="MFD1315785.1"/>
    <property type="molecule type" value="Genomic_DNA"/>
</dbReference>
<evidence type="ECO:0000256" key="5">
    <source>
        <dbReference type="ARBA" id="ARBA00007417"/>
    </source>
</evidence>
<dbReference type="Gene3D" id="3.40.140.10">
    <property type="entry name" value="Cytidine Deaminase, domain 2"/>
    <property type="match status" value="1"/>
</dbReference>
<dbReference type="SUPFAM" id="SSF53927">
    <property type="entry name" value="Cytidine deaminase-like"/>
    <property type="match status" value="1"/>
</dbReference>
<protein>
    <recommendedName>
        <fullName evidence="12">Riboflavin biosynthesis protein RibD</fullName>
    </recommendedName>
    <domain>
        <recommendedName>
            <fullName evidence="12">Diaminohydroxyphosphoribosylaminopyrimidine deaminase</fullName>
            <shortName evidence="12">DRAP deaminase</shortName>
            <ecNumber evidence="12">3.5.4.26</ecNumber>
        </recommendedName>
        <alternativeName>
            <fullName evidence="12">Riboflavin-specific deaminase</fullName>
        </alternativeName>
    </domain>
    <domain>
        <recommendedName>
            <fullName evidence="12">5-amino-6-(5-phosphoribosylamino)uracil reductase</fullName>
            <ecNumber evidence="12">1.1.1.193</ecNumber>
        </recommendedName>
        <alternativeName>
            <fullName evidence="12">HTP reductase</fullName>
        </alternativeName>
    </domain>
</protein>
<evidence type="ECO:0000256" key="4">
    <source>
        <dbReference type="ARBA" id="ARBA00005259"/>
    </source>
</evidence>
<dbReference type="CDD" id="cd01284">
    <property type="entry name" value="Riboflavin_deaminase-reductase"/>
    <property type="match status" value="1"/>
</dbReference>
<keyword evidence="7 12" id="KW-0479">Metal-binding</keyword>
<keyword evidence="12 14" id="KW-0378">Hydrolase</keyword>
<dbReference type="Proteomes" id="UP001597201">
    <property type="component" value="Unassembled WGS sequence"/>
</dbReference>
<comment type="function">
    <text evidence="1 12">Converts 2,5-diamino-6-(ribosylamino)-4(3h)-pyrimidinone 5'-phosphate into 5-amino-6-(ribosylamino)-2,4(1h,3h)-pyrimidinedione 5'-phosphate.</text>
</comment>
<feature type="domain" description="CMP/dCMP-type deaminase" evidence="13">
    <location>
        <begin position="2"/>
        <end position="126"/>
    </location>
</feature>
<dbReference type="InterPro" id="IPR016192">
    <property type="entry name" value="APOBEC/CMP_deaminase_Zn-bd"/>
</dbReference>
<comment type="cofactor">
    <cofactor evidence="12">
        <name>Zn(2+)</name>
        <dbReference type="ChEBI" id="CHEBI:29105"/>
    </cofactor>
    <text evidence="12">Binds 1 zinc ion.</text>
</comment>
<evidence type="ECO:0000256" key="7">
    <source>
        <dbReference type="ARBA" id="ARBA00022723"/>
    </source>
</evidence>
<dbReference type="Pfam" id="PF00383">
    <property type="entry name" value="dCMP_cyt_deam_1"/>
    <property type="match status" value="1"/>
</dbReference>
<evidence type="ECO:0000256" key="11">
    <source>
        <dbReference type="ARBA" id="ARBA00023268"/>
    </source>
</evidence>
<comment type="pathway">
    <text evidence="2 12">Cofactor biosynthesis; riboflavin biosynthesis; 5-amino-6-(D-ribitylamino)uracil from GTP: step 2/4.</text>
</comment>
<dbReference type="NCBIfam" id="TIGR00326">
    <property type="entry name" value="eubact_ribD"/>
    <property type="match status" value="1"/>
</dbReference>
<dbReference type="SUPFAM" id="SSF53597">
    <property type="entry name" value="Dihydrofolate reductase-like"/>
    <property type="match status" value="1"/>
</dbReference>
<dbReference type="PANTHER" id="PTHR38011:SF7">
    <property type="entry name" value="2,5-DIAMINO-6-RIBOSYLAMINO-4(3H)-PYRIMIDINONE 5'-PHOSPHATE REDUCTASE"/>
    <property type="match status" value="1"/>
</dbReference>
<evidence type="ECO:0000256" key="6">
    <source>
        <dbReference type="ARBA" id="ARBA00022619"/>
    </source>
</evidence>
<dbReference type="GO" id="GO:0008703">
    <property type="term" value="F:5-amino-6-(5-phosphoribosylamino)uracil reductase activity"/>
    <property type="evidence" value="ECO:0007669"/>
    <property type="project" value="UniProtKB-EC"/>
</dbReference>
<dbReference type="PROSITE" id="PS00903">
    <property type="entry name" value="CYT_DCMP_DEAMINASES_1"/>
    <property type="match status" value="1"/>
</dbReference>
<evidence type="ECO:0000256" key="1">
    <source>
        <dbReference type="ARBA" id="ARBA00002151"/>
    </source>
</evidence>
<dbReference type="EC" id="1.1.1.193" evidence="12"/>
<gene>
    <name evidence="14" type="primary">ribD</name>
    <name evidence="14" type="ORF">ACFQ39_09170</name>
</gene>
<evidence type="ECO:0000256" key="3">
    <source>
        <dbReference type="ARBA" id="ARBA00004910"/>
    </source>
</evidence>
<dbReference type="PROSITE" id="PS51747">
    <property type="entry name" value="CYT_DCMP_DEAMINASES_2"/>
    <property type="match status" value="1"/>
</dbReference>
<evidence type="ECO:0000313" key="14">
    <source>
        <dbReference type="EMBL" id="MFD1315785.1"/>
    </source>
</evidence>
<dbReference type="InterPro" id="IPR002125">
    <property type="entry name" value="CMP_dCMP_dom"/>
</dbReference>
<dbReference type="InterPro" id="IPR004794">
    <property type="entry name" value="Eubact_RibD"/>
</dbReference>
<comment type="similarity">
    <text evidence="4 12">In the N-terminal section; belongs to the cytidine and deoxycytidylate deaminase family.</text>
</comment>
<evidence type="ECO:0000313" key="15">
    <source>
        <dbReference type="Proteomes" id="UP001597201"/>
    </source>
</evidence>
<evidence type="ECO:0000256" key="2">
    <source>
        <dbReference type="ARBA" id="ARBA00004882"/>
    </source>
</evidence>
<dbReference type="PIRSF" id="PIRSF006769">
    <property type="entry name" value="RibD"/>
    <property type="match status" value="1"/>
</dbReference>
<keyword evidence="10 12" id="KW-0560">Oxidoreductase</keyword>
<dbReference type="InterPro" id="IPR002734">
    <property type="entry name" value="RibDG_C"/>
</dbReference>
<proteinExistence type="inferred from homology"/>
<organism evidence="14 15">
    <name type="scientific">Namhaeicola litoreus</name>
    <dbReference type="NCBI Taxonomy" id="1052145"/>
    <lineage>
        <taxon>Bacteria</taxon>
        <taxon>Pseudomonadati</taxon>
        <taxon>Bacteroidota</taxon>
        <taxon>Flavobacteriia</taxon>
        <taxon>Flavobacteriales</taxon>
        <taxon>Flavobacteriaceae</taxon>
        <taxon>Namhaeicola</taxon>
    </lineage>
</organism>
<accession>A0ABW3Y2Y2</accession>
<sequence>MSRDEFYMNRCLQLAANGLGTTYPNPLVGSVVVHDDLIIGEGWHRKSGEAHAEVLAIQSVKDQSLLKNATLYVNLEPCSHFGKTPPCADLIIEKGIKKVVVGSLDFNEKVCGRGIEKLKLAGCEVVVGLLEERCKELNKRFFTFHLKRRPFVVLKWAESFDGYLSPDRFDEVDNEKIKHRKPYWISNVYSRSFVHKLRAEEQSILVGVRTAILDNPKLDVRSYAGNNPLRVLIDRDLSLSKDSHIYNGEVNTLVFCDSFFKKNEHLTNIEYVELDFKEPLEEQVLKELYQKGIQSLIIEGGAQTLGGFIQKSLWDEAIMIKGKSIFGKGTEAPKILGDLVLSFNIMDDDVLVLKNKSNYIAK</sequence>
<dbReference type="InterPro" id="IPR050765">
    <property type="entry name" value="Riboflavin_Biosynth_HTPR"/>
</dbReference>
<evidence type="ECO:0000256" key="9">
    <source>
        <dbReference type="ARBA" id="ARBA00022857"/>
    </source>
</evidence>
<comment type="catalytic activity">
    <reaction evidence="12">
        <text>2,5-diamino-6-hydroxy-4-(5-phosphoribosylamino)-pyrimidine + H2O + H(+) = 5-amino-6-(5-phospho-D-ribosylamino)uracil + NH4(+)</text>
        <dbReference type="Rhea" id="RHEA:21868"/>
        <dbReference type="ChEBI" id="CHEBI:15377"/>
        <dbReference type="ChEBI" id="CHEBI:15378"/>
        <dbReference type="ChEBI" id="CHEBI:28938"/>
        <dbReference type="ChEBI" id="CHEBI:58453"/>
        <dbReference type="ChEBI" id="CHEBI:58614"/>
        <dbReference type="EC" id="3.5.4.26"/>
    </reaction>
</comment>
<dbReference type="RefSeq" id="WP_377178288.1">
    <property type="nucleotide sequence ID" value="NZ_JBHTMY010000003.1"/>
</dbReference>
<dbReference type="InterPro" id="IPR016193">
    <property type="entry name" value="Cytidine_deaminase-like"/>
</dbReference>
<evidence type="ECO:0000256" key="12">
    <source>
        <dbReference type="PIRNR" id="PIRNR006769"/>
    </source>
</evidence>
<evidence type="ECO:0000259" key="13">
    <source>
        <dbReference type="PROSITE" id="PS51747"/>
    </source>
</evidence>
<comment type="catalytic activity">
    <reaction evidence="12">
        <text>5-amino-6-(5-phospho-D-ribitylamino)uracil + NADP(+) = 5-amino-6-(5-phospho-D-ribosylamino)uracil + NADPH + H(+)</text>
        <dbReference type="Rhea" id="RHEA:17845"/>
        <dbReference type="ChEBI" id="CHEBI:15378"/>
        <dbReference type="ChEBI" id="CHEBI:57783"/>
        <dbReference type="ChEBI" id="CHEBI:58349"/>
        <dbReference type="ChEBI" id="CHEBI:58421"/>
        <dbReference type="ChEBI" id="CHEBI:58453"/>
        <dbReference type="EC" id="1.1.1.193"/>
    </reaction>
</comment>
<keyword evidence="11" id="KW-0511">Multifunctional enzyme</keyword>
<dbReference type="Pfam" id="PF01872">
    <property type="entry name" value="RibD_C"/>
    <property type="match status" value="1"/>
</dbReference>
<evidence type="ECO:0000256" key="10">
    <source>
        <dbReference type="ARBA" id="ARBA00023002"/>
    </source>
</evidence>
<dbReference type="GO" id="GO:0008835">
    <property type="term" value="F:diaminohydroxyphosphoribosylaminopyrimidine deaminase activity"/>
    <property type="evidence" value="ECO:0007669"/>
    <property type="project" value="UniProtKB-EC"/>
</dbReference>
<keyword evidence="15" id="KW-1185">Reference proteome</keyword>
<comment type="pathway">
    <text evidence="3 12">Cofactor biosynthesis; riboflavin biosynthesis; 5-amino-6-(D-ribitylamino)uracil from GTP: step 3/4.</text>
</comment>
<dbReference type="EC" id="3.5.4.26" evidence="12"/>
<keyword evidence="9 12" id="KW-0521">NADP</keyword>
<dbReference type="Gene3D" id="3.40.430.10">
    <property type="entry name" value="Dihydrofolate Reductase, subunit A"/>
    <property type="match status" value="1"/>
</dbReference>
<dbReference type="InterPro" id="IPR024072">
    <property type="entry name" value="DHFR-like_dom_sf"/>
</dbReference>
<keyword evidence="8 12" id="KW-0862">Zinc</keyword>
<evidence type="ECO:0000256" key="8">
    <source>
        <dbReference type="ARBA" id="ARBA00022833"/>
    </source>
</evidence>
<dbReference type="PANTHER" id="PTHR38011">
    <property type="entry name" value="DIHYDROFOLATE REDUCTASE FAMILY PROTEIN (AFU_ORTHOLOGUE AFUA_8G06820)"/>
    <property type="match status" value="1"/>
</dbReference>
<name>A0ABW3Y2Y2_9FLAO</name>
<comment type="caution">
    <text evidence="14">The sequence shown here is derived from an EMBL/GenBank/DDBJ whole genome shotgun (WGS) entry which is preliminary data.</text>
</comment>
<reference evidence="15" key="1">
    <citation type="journal article" date="2019" name="Int. J. Syst. Evol. Microbiol.">
        <title>The Global Catalogue of Microorganisms (GCM) 10K type strain sequencing project: providing services to taxonomists for standard genome sequencing and annotation.</title>
        <authorList>
            <consortium name="The Broad Institute Genomics Platform"/>
            <consortium name="The Broad Institute Genome Sequencing Center for Infectious Disease"/>
            <person name="Wu L."/>
            <person name="Ma J."/>
        </authorList>
    </citation>
    <scope>NUCLEOTIDE SEQUENCE [LARGE SCALE GENOMIC DNA]</scope>
    <source>
        <strain evidence="15">CCUG 61485</strain>
    </source>
</reference>
<keyword evidence="6 12" id="KW-0686">Riboflavin biosynthesis</keyword>